<feature type="region of interest" description="Disordered" evidence="1">
    <location>
        <begin position="234"/>
        <end position="261"/>
    </location>
</feature>
<protein>
    <submittedName>
        <fullName evidence="4">SGNH hydrolase</fullName>
    </submittedName>
</protein>
<feature type="chain" id="PRO_5045321636" evidence="2">
    <location>
        <begin position="21"/>
        <end position="356"/>
    </location>
</feature>
<evidence type="ECO:0000256" key="1">
    <source>
        <dbReference type="SAM" id="MobiDB-lite"/>
    </source>
</evidence>
<reference evidence="4 5" key="1">
    <citation type="submission" date="2021-01" db="EMBL/GenBank/DDBJ databases">
        <title>Whole genome shotgun sequence of Plantactinospora mayteni NBRC 109088.</title>
        <authorList>
            <person name="Komaki H."/>
            <person name="Tamura T."/>
        </authorList>
    </citation>
    <scope>NUCLEOTIDE SEQUENCE [LARGE SCALE GENOMIC DNA]</scope>
    <source>
        <strain evidence="4 5">NBRC 109088</strain>
    </source>
</reference>
<dbReference type="GO" id="GO:0016787">
    <property type="term" value="F:hydrolase activity"/>
    <property type="evidence" value="ECO:0007669"/>
    <property type="project" value="UniProtKB-KW"/>
</dbReference>
<dbReference type="PROSITE" id="PS51173">
    <property type="entry name" value="CBM2"/>
    <property type="match status" value="1"/>
</dbReference>
<dbReference type="InterPro" id="IPR008965">
    <property type="entry name" value="CBM2/CBM3_carb-bd_dom_sf"/>
</dbReference>
<gene>
    <name evidence="4" type="ORF">Pma05_56040</name>
</gene>
<dbReference type="RefSeq" id="WP_239313231.1">
    <property type="nucleotide sequence ID" value="NZ_BAAAZQ010000009.1"/>
</dbReference>
<dbReference type="PANTHER" id="PTHR30383:SF5">
    <property type="entry name" value="SGNH HYDROLASE-TYPE ESTERASE DOMAIN-CONTAINING PROTEIN"/>
    <property type="match status" value="1"/>
</dbReference>
<dbReference type="SMART" id="SM00637">
    <property type="entry name" value="CBD_II"/>
    <property type="match status" value="1"/>
</dbReference>
<dbReference type="InterPro" id="IPR036514">
    <property type="entry name" value="SGNH_hydro_sf"/>
</dbReference>
<dbReference type="Pfam" id="PF00553">
    <property type="entry name" value="CBM_2"/>
    <property type="match status" value="1"/>
</dbReference>
<dbReference type="SUPFAM" id="SSF52266">
    <property type="entry name" value="SGNH hydrolase"/>
    <property type="match status" value="1"/>
</dbReference>
<proteinExistence type="predicted"/>
<dbReference type="Proteomes" id="UP000621500">
    <property type="component" value="Unassembled WGS sequence"/>
</dbReference>
<evidence type="ECO:0000313" key="5">
    <source>
        <dbReference type="Proteomes" id="UP000621500"/>
    </source>
</evidence>
<dbReference type="InterPro" id="IPR013830">
    <property type="entry name" value="SGNH_hydro"/>
</dbReference>
<dbReference type="SUPFAM" id="SSF49384">
    <property type="entry name" value="Carbohydrate-binding domain"/>
    <property type="match status" value="1"/>
</dbReference>
<dbReference type="Pfam" id="PF13472">
    <property type="entry name" value="Lipase_GDSL_2"/>
    <property type="match status" value="1"/>
</dbReference>
<keyword evidence="4" id="KW-0378">Hydrolase</keyword>
<dbReference type="InterPro" id="IPR001919">
    <property type="entry name" value="CBD2"/>
</dbReference>
<feature type="domain" description="CBM2" evidence="3">
    <location>
        <begin position="256"/>
        <end position="356"/>
    </location>
</feature>
<dbReference type="InterPro" id="IPR012291">
    <property type="entry name" value="CBM2_carb-bd_dom_sf"/>
</dbReference>
<dbReference type="InterPro" id="IPR051532">
    <property type="entry name" value="Ester_Hydrolysis_Enzymes"/>
</dbReference>
<evidence type="ECO:0000259" key="3">
    <source>
        <dbReference type="PROSITE" id="PS51173"/>
    </source>
</evidence>
<name>A0ABQ4EWL6_9ACTN</name>
<accession>A0ABQ4EWL6</accession>
<dbReference type="Gene3D" id="2.60.40.290">
    <property type="match status" value="1"/>
</dbReference>
<comment type="caution">
    <text evidence="4">The sequence shown here is derived from an EMBL/GenBank/DDBJ whole genome shotgun (WGS) entry which is preliminary data.</text>
</comment>
<evidence type="ECO:0000313" key="4">
    <source>
        <dbReference type="EMBL" id="GIG99031.1"/>
    </source>
</evidence>
<evidence type="ECO:0000256" key="2">
    <source>
        <dbReference type="SAM" id="SignalP"/>
    </source>
</evidence>
<dbReference type="Gene3D" id="3.40.50.1110">
    <property type="entry name" value="SGNH hydrolase"/>
    <property type="match status" value="1"/>
</dbReference>
<dbReference type="EMBL" id="BONX01000039">
    <property type="protein sequence ID" value="GIG99031.1"/>
    <property type="molecule type" value="Genomic_DNA"/>
</dbReference>
<dbReference type="PANTHER" id="PTHR30383">
    <property type="entry name" value="THIOESTERASE 1/PROTEASE 1/LYSOPHOSPHOLIPASE L1"/>
    <property type="match status" value="1"/>
</dbReference>
<dbReference type="CDD" id="cd01833">
    <property type="entry name" value="XynB_like"/>
    <property type="match status" value="1"/>
</dbReference>
<sequence>MSTTMRRCAGALLAAVLVTAAILVHTGHRVEAAAGVRVLPLGDSITDGFNVPGGYRIDLWQKVVAGGYTVDFVGSQANGPASLGDRDHEGHSGWRIDQIDANIVNWLNTYQPRTILLHIGTNDIFQNRDLPNAPNRLAALIDRITTTAPAAKLFVATIVPAGSASTDAQVRSFNAAIPQIVQTRANAGRQVYLVNMYAALSTADLADGVHPNATGYSKMATTWYNALLAVPGSLTDGGTPTPTPTGGPTNPPTTPPTNPPAGCTATVSLNSWTGGFVATVRVTAGSAGTTGWTVSATLPAGTTVTNAWNTERSGSSGAVQFTNVSYNGRIAAGQSTEFGFQGTGSAAGFTPSCVAR</sequence>
<keyword evidence="5" id="KW-1185">Reference proteome</keyword>
<keyword evidence="2" id="KW-0732">Signal</keyword>
<feature type="signal peptide" evidence="2">
    <location>
        <begin position="1"/>
        <end position="20"/>
    </location>
</feature>
<feature type="compositionally biased region" description="Pro residues" evidence="1">
    <location>
        <begin position="241"/>
        <end position="259"/>
    </location>
</feature>
<organism evidence="4 5">
    <name type="scientific">Plantactinospora mayteni</name>
    <dbReference type="NCBI Taxonomy" id="566021"/>
    <lineage>
        <taxon>Bacteria</taxon>
        <taxon>Bacillati</taxon>
        <taxon>Actinomycetota</taxon>
        <taxon>Actinomycetes</taxon>
        <taxon>Micromonosporales</taxon>
        <taxon>Micromonosporaceae</taxon>
        <taxon>Plantactinospora</taxon>
    </lineage>
</organism>